<dbReference type="InterPro" id="IPR027417">
    <property type="entry name" value="P-loop_NTPase"/>
</dbReference>
<feature type="repeat" description="TPR" evidence="1">
    <location>
        <begin position="418"/>
        <end position="451"/>
    </location>
</feature>
<protein>
    <submittedName>
        <fullName evidence="5">Serine/threonine-protein kinase D</fullName>
        <ecNumber evidence="5">2.7.11.1</ecNumber>
    </submittedName>
</protein>
<feature type="domain" description="SH3b" evidence="4">
    <location>
        <begin position="609"/>
        <end position="680"/>
    </location>
</feature>
<keyword evidence="5" id="KW-0418">Kinase</keyword>
<name>S3K8Y3_MICAE</name>
<evidence type="ECO:0000313" key="5">
    <source>
        <dbReference type="EMBL" id="EPF21439.1"/>
    </source>
</evidence>
<dbReference type="Pfam" id="PF20702">
    <property type="entry name" value="nSTAND2"/>
    <property type="match status" value="1"/>
</dbReference>
<evidence type="ECO:0000256" key="1">
    <source>
        <dbReference type="PROSITE-ProRule" id="PRU00339"/>
    </source>
</evidence>
<keyword evidence="3" id="KW-0472">Membrane</keyword>
<keyword evidence="3" id="KW-0812">Transmembrane</keyword>
<feature type="coiled-coil region" evidence="2">
    <location>
        <begin position="494"/>
        <end position="524"/>
    </location>
</feature>
<dbReference type="Gene3D" id="1.25.40.10">
    <property type="entry name" value="Tetratricopeptide repeat domain"/>
    <property type="match status" value="1"/>
</dbReference>
<dbReference type="Gene3D" id="3.40.50.300">
    <property type="entry name" value="P-loop containing nucleotide triphosphate hydrolases"/>
    <property type="match status" value="1"/>
</dbReference>
<dbReference type="AlphaFoldDB" id="S3K8Y3"/>
<keyword evidence="5" id="KW-0808">Transferase</keyword>
<keyword evidence="2" id="KW-0175">Coiled coil</keyword>
<dbReference type="EMBL" id="ASZQ01000221">
    <property type="protein sequence ID" value="EPF21439.1"/>
    <property type="molecule type" value="Genomic_DNA"/>
</dbReference>
<keyword evidence="3" id="KW-1133">Transmembrane helix</keyword>
<dbReference type="OrthoDB" id="5815858at2"/>
<comment type="caution">
    <text evidence="5">The sequence shown here is derived from an EMBL/GenBank/DDBJ whole genome shotgun (WGS) entry which is preliminary data.</text>
</comment>
<accession>S3K8Y3</accession>
<evidence type="ECO:0000259" key="4">
    <source>
        <dbReference type="PROSITE" id="PS51781"/>
    </source>
</evidence>
<dbReference type="RefSeq" id="WP_016515921.1">
    <property type="nucleotide sequence ID" value="NZ_ASZQ01000221.1"/>
</dbReference>
<dbReference type="InterPro" id="IPR011990">
    <property type="entry name" value="TPR-like_helical_dom_sf"/>
</dbReference>
<dbReference type="SMART" id="SM00287">
    <property type="entry name" value="SH3b"/>
    <property type="match status" value="2"/>
</dbReference>
<sequence>MMTTQTRHINPYIVGRPIYDRESFFGRRKLFRFIEDNLKQNTQVVLLHGQRRIGKSSVLMQIPNFVGLGEFVFIYFDLHDKTRLPLDSILQNLASTIADKLNIPQSESLSLNYKTVFSDEFLPQVIEVLKEQKRKMVWLLDEFDVLNDQTPDSPVESFFPYLETLIGQYNNLFIIPVIGRRVEDLTNLKSLFRQAVNQEIGLLEKSDAKALITKPAAHYLNYDSQAIDAILELSSGHPYFTQVICNALFLQAEEEDKSEITCDDVTKIVDDAIETAEGGLAWFRDGLPIPERVVFSAVAQAEKMAEKKNNSVTEEPLKLLREYGVIITEALNKAPENLVQWEFLERVENSEFHYKIKVKLVRYWLVKRYPLRQAIWDLEKVDLDACRLFELAEDIAENRNLSTSYIYEQISQINPNYFTVLFKLAEDYLDTKNYQQALEKYNRAYKVEPTRAYEGYELTRKEKYKIWWNKNRLTLALLSVFLLTISVTINLFQLSQVQTQLKEKKARLAELKELKEENARLTKQVRVFAPTPIQSKSTNATIVGNPGKTNIRSGPGLEYAPRHIAYPGDRVQVIESARNSDNLPWYKIYFPQSGADGWIAGNLLSIDPITNAKVSGTPGTKNLRSGAGTFYGVVGTVRTGDRVQILGSSYDKNGYQWYKVYHPQSGKTGWIAADQLISSD</sequence>
<dbReference type="PROSITE" id="PS51781">
    <property type="entry name" value="SH3B"/>
    <property type="match status" value="2"/>
</dbReference>
<proteinExistence type="predicted"/>
<dbReference type="EC" id="2.7.11.1" evidence="5"/>
<feature type="domain" description="SH3b" evidence="4">
    <location>
        <begin position="537"/>
        <end position="608"/>
    </location>
</feature>
<dbReference type="GO" id="GO:0004674">
    <property type="term" value="F:protein serine/threonine kinase activity"/>
    <property type="evidence" value="ECO:0007669"/>
    <property type="project" value="UniProtKB-EC"/>
</dbReference>
<dbReference type="PANTHER" id="PTHR34301:SF8">
    <property type="entry name" value="ATPASE DOMAIN-CONTAINING PROTEIN"/>
    <property type="match status" value="1"/>
</dbReference>
<dbReference type="InterPro" id="IPR019734">
    <property type="entry name" value="TPR_rpt"/>
</dbReference>
<dbReference type="PANTHER" id="PTHR34301">
    <property type="entry name" value="DNA-BINDING PROTEIN-RELATED"/>
    <property type="match status" value="1"/>
</dbReference>
<dbReference type="PROSITE" id="PS50005">
    <property type="entry name" value="TPR"/>
    <property type="match status" value="1"/>
</dbReference>
<dbReference type="Pfam" id="PF08239">
    <property type="entry name" value="SH3_3"/>
    <property type="match status" value="2"/>
</dbReference>
<dbReference type="Gene3D" id="2.30.30.40">
    <property type="entry name" value="SH3 Domains"/>
    <property type="match status" value="2"/>
</dbReference>
<feature type="transmembrane region" description="Helical" evidence="3">
    <location>
        <begin position="473"/>
        <end position="492"/>
    </location>
</feature>
<organism evidence="5 6">
    <name type="scientific">Microcystis aeruginosa SPC777</name>
    <dbReference type="NCBI Taxonomy" id="482300"/>
    <lineage>
        <taxon>Bacteria</taxon>
        <taxon>Bacillati</taxon>
        <taxon>Cyanobacteriota</taxon>
        <taxon>Cyanophyceae</taxon>
        <taxon>Oscillatoriophycideae</taxon>
        <taxon>Chroococcales</taxon>
        <taxon>Microcystaceae</taxon>
        <taxon>Microcystis</taxon>
    </lineage>
</organism>
<dbReference type="InterPro" id="IPR003646">
    <property type="entry name" value="SH3-like_bac-type"/>
</dbReference>
<evidence type="ECO:0000256" key="3">
    <source>
        <dbReference type="SAM" id="Phobius"/>
    </source>
</evidence>
<evidence type="ECO:0000256" key="2">
    <source>
        <dbReference type="SAM" id="Coils"/>
    </source>
</evidence>
<dbReference type="PATRIC" id="fig|482300.6.peg.3046"/>
<dbReference type="SUPFAM" id="SSF52540">
    <property type="entry name" value="P-loop containing nucleoside triphosphate hydrolases"/>
    <property type="match status" value="1"/>
</dbReference>
<dbReference type="InterPro" id="IPR049051">
    <property type="entry name" value="nSTAND2"/>
</dbReference>
<dbReference type="SUPFAM" id="SSF48452">
    <property type="entry name" value="TPR-like"/>
    <property type="match status" value="1"/>
</dbReference>
<dbReference type="Proteomes" id="UP000014617">
    <property type="component" value="Unassembled WGS sequence"/>
</dbReference>
<gene>
    <name evidence="5" type="ORF">MAESPC_02729</name>
</gene>
<keyword evidence="1" id="KW-0802">TPR repeat</keyword>
<evidence type="ECO:0000313" key="6">
    <source>
        <dbReference type="Proteomes" id="UP000014617"/>
    </source>
</evidence>
<reference evidence="5 6" key="1">
    <citation type="journal article" date="2013" name="Genome Announc.">
        <title>Draft Genome Sequence of the Brazilian Toxic Bloom-Forming Cyanobacterium Microcystis aeruginosa Strain SPC777.</title>
        <authorList>
            <person name="Fiore M.F."/>
            <person name="Alvarenga D.O."/>
            <person name="Varani A.M."/>
            <person name="Hoff-Risseti C."/>
            <person name="Crespim E."/>
            <person name="Ramos R.T."/>
            <person name="Silva A."/>
            <person name="Schaker P.D."/>
            <person name="Heck K."/>
            <person name="Rigonato J."/>
            <person name="Schneider M.P."/>
        </authorList>
    </citation>
    <scope>NUCLEOTIDE SEQUENCE [LARGE SCALE GENOMIC DNA]</scope>
    <source>
        <strain evidence="6">SPC 777</strain>
    </source>
</reference>